<dbReference type="PANTHER" id="PTHR43840:SF13">
    <property type="entry name" value="CATION EFFLUX PROTEIN CYTOPLASMIC DOMAIN-CONTAINING PROTEIN"/>
    <property type="match status" value="1"/>
</dbReference>
<comment type="caution">
    <text evidence="2">The sequence shown here is derived from an EMBL/GenBank/DDBJ whole genome shotgun (WGS) entry which is preliminary data.</text>
</comment>
<proteinExistence type="predicted"/>
<keyword evidence="1" id="KW-0813">Transport</keyword>
<dbReference type="AlphaFoldDB" id="A0A445FPC7"/>
<protein>
    <submittedName>
        <fullName evidence="2">Metal tolerance protein 4 isoform D</fullName>
    </submittedName>
</protein>
<evidence type="ECO:0000256" key="1">
    <source>
        <dbReference type="ARBA" id="ARBA00022448"/>
    </source>
</evidence>
<keyword evidence="3" id="KW-1185">Reference proteome</keyword>
<dbReference type="PANTHER" id="PTHR43840">
    <property type="entry name" value="MITOCHONDRIAL METAL TRANSPORTER 1-RELATED"/>
    <property type="match status" value="1"/>
</dbReference>
<name>A0A445FPC7_GLYSO</name>
<dbReference type="GO" id="GO:0005384">
    <property type="term" value="F:manganese ion transmembrane transporter activity"/>
    <property type="evidence" value="ECO:0007669"/>
    <property type="project" value="TreeGrafter"/>
</dbReference>
<dbReference type="InterPro" id="IPR036837">
    <property type="entry name" value="Cation_efflux_CTD_sf"/>
</dbReference>
<dbReference type="SUPFAM" id="SSF160240">
    <property type="entry name" value="Cation efflux protein cytoplasmic domain-like"/>
    <property type="match status" value="1"/>
</dbReference>
<organism evidence="2 3">
    <name type="scientific">Glycine soja</name>
    <name type="common">Wild soybean</name>
    <dbReference type="NCBI Taxonomy" id="3848"/>
    <lineage>
        <taxon>Eukaryota</taxon>
        <taxon>Viridiplantae</taxon>
        <taxon>Streptophyta</taxon>
        <taxon>Embryophyta</taxon>
        <taxon>Tracheophyta</taxon>
        <taxon>Spermatophyta</taxon>
        <taxon>Magnoliopsida</taxon>
        <taxon>eudicotyledons</taxon>
        <taxon>Gunneridae</taxon>
        <taxon>Pentapetalae</taxon>
        <taxon>rosids</taxon>
        <taxon>fabids</taxon>
        <taxon>Fabales</taxon>
        <taxon>Fabaceae</taxon>
        <taxon>Papilionoideae</taxon>
        <taxon>50 kb inversion clade</taxon>
        <taxon>NPAAA clade</taxon>
        <taxon>indigoferoid/millettioid clade</taxon>
        <taxon>Phaseoleae</taxon>
        <taxon>Glycine</taxon>
        <taxon>Glycine subgen. Soja</taxon>
    </lineage>
</organism>
<dbReference type="GO" id="GO:0016020">
    <property type="term" value="C:membrane"/>
    <property type="evidence" value="ECO:0007669"/>
    <property type="project" value="TreeGrafter"/>
</dbReference>
<accession>A0A445FPC7</accession>
<reference evidence="2 3" key="1">
    <citation type="submission" date="2018-09" db="EMBL/GenBank/DDBJ databases">
        <title>A high-quality reference genome of wild soybean provides a powerful tool to mine soybean genomes.</title>
        <authorList>
            <person name="Xie M."/>
            <person name="Chung C.Y.L."/>
            <person name="Li M.-W."/>
            <person name="Wong F.-L."/>
            <person name="Chan T.-F."/>
            <person name="Lam H.-M."/>
        </authorList>
    </citation>
    <scope>NUCLEOTIDE SEQUENCE [LARGE SCALE GENOMIC DNA]</scope>
    <source>
        <strain evidence="3">cv. W05</strain>
        <tissue evidence="2">Hypocotyl of etiolated seedlings</tissue>
    </source>
</reference>
<evidence type="ECO:0000313" key="2">
    <source>
        <dbReference type="EMBL" id="RZB50736.1"/>
    </source>
</evidence>
<dbReference type="Gene3D" id="3.30.70.1350">
    <property type="entry name" value="Cation efflux protein, cytoplasmic domain"/>
    <property type="match status" value="1"/>
</dbReference>
<dbReference type="Proteomes" id="UP000289340">
    <property type="component" value="Chromosome 18"/>
</dbReference>
<sequence length="100" mass="11325">MMNQLTTNVVAWSLFHIDLSSTTSLIKVFTTIRLYASSFGFDLEQVDIELPEDLPLKEAHTIGESLQIKAREIPEVEGAFVHLDFECDHKVLVKLPNNQP</sequence>
<dbReference type="InterPro" id="IPR050291">
    <property type="entry name" value="CDF_Transporter"/>
</dbReference>
<dbReference type="EMBL" id="QZWG01000018">
    <property type="protein sequence ID" value="RZB50736.1"/>
    <property type="molecule type" value="Genomic_DNA"/>
</dbReference>
<evidence type="ECO:0000313" key="3">
    <source>
        <dbReference type="Proteomes" id="UP000289340"/>
    </source>
</evidence>
<gene>
    <name evidence="2" type="ORF">D0Y65_047566</name>
</gene>